<reference evidence="2 3" key="1">
    <citation type="submission" date="2018-10" db="EMBL/GenBank/DDBJ databases">
        <title>Proposal of Lysobacter pythonis sp. nov. isolated from royal pythons (Python regius).</title>
        <authorList>
            <person name="Hans-Juergen B."/>
            <person name="Huptas C."/>
            <person name="Sandra B."/>
            <person name="Igor L."/>
            <person name="Joachim S."/>
            <person name="Siegfried S."/>
            <person name="Mareike W."/>
            <person name="Peter K."/>
        </authorList>
    </citation>
    <scope>NUCLEOTIDE SEQUENCE [LARGE SCALE GENOMIC DNA]</scope>
    <source>
        <strain evidence="2 3">4284/11</strain>
    </source>
</reference>
<accession>A0A3M2HVG0</accession>
<keyword evidence="1" id="KW-0732">Signal</keyword>
<evidence type="ECO:0000313" key="3">
    <source>
        <dbReference type="Proteomes" id="UP000275012"/>
    </source>
</evidence>
<keyword evidence="3" id="KW-1185">Reference proteome</keyword>
<evidence type="ECO:0000256" key="1">
    <source>
        <dbReference type="SAM" id="SignalP"/>
    </source>
</evidence>
<feature type="signal peptide" evidence="1">
    <location>
        <begin position="1"/>
        <end position="19"/>
    </location>
</feature>
<feature type="chain" id="PRO_5018038530" evidence="1">
    <location>
        <begin position="20"/>
        <end position="212"/>
    </location>
</feature>
<dbReference type="Gene3D" id="2.50.20.10">
    <property type="entry name" value="Lipoprotein localisation LolA/LolB/LppX"/>
    <property type="match status" value="1"/>
</dbReference>
<organism evidence="2 3">
    <name type="scientific">Solilutibacter pythonis</name>
    <dbReference type="NCBI Taxonomy" id="2483112"/>
    <lineage>
        <taxon>Bacteria</taxon>
        <taxon>Pseudomonadati</taxon>
        <taxon>Pseudomonadota</taxon>
        <taxon>Gammaproteobacteria</taxon>
        <taxon>Lysobacterales</taxon>
        <taxon>Lysobacteraceae</taxon>
        <taxon>Solilutibacter</taxon>
    </lineage>
</organism>
<dbReference type="EMBL" id="RFLY01000004">
    <property type="protein sequence ID" value="RMH93721.1"/>
    <property type="molecule type" value="Genomic_DNA"/>
</dbReference>
<dbReference type="AlphaFoldDB" id="A0A3M2HVG0"/>
<dbReference type="OrthoDB" id="6165143at2"/>
<dbReference type="InterPro" id="IPR004564">
    <property type="entry name" value="OM_lipoprot_carrier_LolA-like"/>
</dbReference>
<dbReference type="Proteomes" id="UP000275012">
    <property type="component" value="Unassembled WGS sequence"/>
</dbReference>
<gene>
    <name evidence="2" type="ORF">EBB59_03455</name>
</gene>
<dbReference type="Pfam" id="PF19574">
    <property type="entry name" value="LolA_3"/>
    <property type="match status" value="1"/>
</dbReference>
<name>A0A3M2HVG0_9GAMM</name>
<protein>
    <submittedName>
        <fullName evidence="2">Fatty acyl CoA synthetase</fullName>
    </submittedName>
</protein>
<proteinExistence type="predicted"/>
<comment type="caution">
    <text evidence="2">The sequence shown here is derived from an EMBL/GenBank/DDBJ whole genome shotgun (WGS) entry which is preliminary data.</text>
</comment>
<evidence type="ECO:0000313" key="2">
    <source>
        <dbReference type="EMBL" id="RMH93721.1"/>
    </source>
</evidence>
<sequence>MPPCSAVLCAAVLPMAVAASTTTPVDSDWILSKLARPAPMRTDFVELRSSRLLKNPLRISGEYRRPDDQTLVREVRAPYAETTTIKGGNARIVRGNGPARSFALTRAPQLAGLQSGFGALLSGDTAAIARVFALRTEGRREDWRMRMTPKDAAMKRHLQDITLYGRGAELRCIETRAVAGGEIQRTLLASAARALPAGADAARVERACHGGG</sequence>